<dbReference type="RefSeq" id="WP_188634177.1">
    <property type="nucleotide sequence ID" value="NZ_BMNQ01000076.1"/>
</dbReference>
<name>A0A917V175_9BACI</name>
<keyword evidence="3 6" id="KW-0808">Transferase</keyword>
<sequence length="178" mass="20859">MSLKNYSREELEVTSMLELAGEIMHDEQKAQNFNDLYGKVTELKGYTDEQKREFIAQFYTDLTLDGRFLTIESDVWGLKRWYPVEQMDEIVTSPEPEKKKKTKKKKKKEKVQPEQPEEGGLDTADDNVEILTNKFEDEVVDERDESADDTGFDDEIDDDDDFDDDDFDDSEEEEEDNN</sequence>
<dbReference type="Gene3D" id="1.10.10.1250">
    <property type="entry name" value="RNA polymerase, subunit delta, N-terminal domain"/>
    <property type="match status" value="1"/>
</dbReference>
<comment type="subunit">
    <text evidence="6">RNAP is composed of a core of 2 alpha, a beta and a beta' subunits. The core is associated with a delta subunit and one of several sigma factors.</text>
</comment>
<dbReference type="InterPro" id="IPR007759">
    <property type="entry name" value="Asxl_HARE-HTH"/>
</dbReference>
<evidence type="ECO:0000256" key="5">
    <source>
        <dbReference type="ARBA" id="ARBA00023163"/>
    </source>
</evidence>
<dbReference type="EMBL" id="BMNQ01000076">
    <property type="protein sequence ID" value="GGK07581.1"/>
    <property type="molecule type" value="Genomic_DNA"/>
</dbReference>
<feature type="domain" description="HTH HARE-type" evidence="8">
    <location>
        <begin position="14"/>
        <end position="81"/>
    </location>
</feature>
<accession>A0A917V175</accession>
<dbReference type="GO" id="GO:0000428">
    <property type="term" value="C:DNA-directed RNA polymerase complex"/>
    <property type="evidence" value="ECO:0007669"/>
    <property type="project" value="UniProtKB-KW"/>
</dbReference>
<evidence type="ECO:0000313" key="10">
    <source>
        <dbReference type="Proteomes" id="UP000658382"/>
    </source>
</evidence>
<comment type="caution">
    <text evidence="9">The sequence shown here is derived from an EMBL/GenBank/DDBJ whole genome shotgun (WGS) entry which is preliminary data.</text>
</comment>
<feature type="compositionally biased region" description="Acidic residues" evidence="7">
    <location>
        <begin position="138"/>
        <end position="178"/>
    </location>
</feature>
<evidence type="ECO:0000313" key="9">
    <source>
        <dbReference type="EMBL" id="GGK07581.1"/>
    </source>
</evidence>
<dbReference type="PROSITE" id="PS51913">
    <property type="entry name" value="HTH_HARE"/>
    <property type="match status" value="1"/>
</dbReference>
<dbReference type="GO" id="GO:0006355">
    <property type="term" value="P:regulation of DNA-templated transcription"/>
    <property type="evidence" value="ECO:0007669"/>
    <property type="project" value="UniProtKB-UniRule"/>
</dbReference>
<dbReference type="GO" id="GO:0003899">
    <property type="term" value="F:DNA-directed RNA polymerase activity"/>
    <property type="evidence" value="ECO:0007669"/>
    <property type="project" value="UniProtKB-UniRule"/>
</dbReference>
<keyword evidence="2 6" id="KW-0240">DNA-directed RNA polymerase</keyword>
<dbReference type="NCBIfam" id="TIGR04567">
    <property type="entry name" value="RNAP_delt_lowGC"/>
    <property type="match status" value="1"/>
</dbReference>
<keyword evidence="5 6" id="KW-0804">Transcription</keyword>
<evidence type="ECO:0000256" key="4">
    <source>
        <dbReference type="ARBA" id="ARBA00022695"/>
    </source>
</evidence>
<dbReference type="GO" id="GO:0006351">
    <property type="term" value="P:DNA-templated transcription"/>
    <property type="evidence" value="ECO:0007669"/>
    <property type="project" value="InterPro"/>
</dbReference>
<dbReference type="AlphaFoldDB" id="A0A917V175"/>
<feature type="compositionally biased region" description="Acidic residues" evidence="7">
    <location>
        <begin position="115"/>
        <end position="128"/>
    </location>
</feature>
<feature type="region of interest" description="Disordered" evidence="7">
    <location>
        <begin position="86"/>
        <end position="178"/>
    </location>
</feature>
<evidence type="ECO:0000256" key="3">
    <source>
        <dbReference type="ARBA" id="ARBA00022679"/>
    </source>
</evidence>
<evidence type="ECO:0000256" key="7">
    <source>
        <dbReference type="SAM" id="MobiDB-lite"/>
    </source>
</evidence>
<evidence type="ECO:0000256" key="2">
    <source>
        <dbReference type="ARBA" id="ARBA00022478"/>
    </source>
</evidence>
<keyword evidence="10" id="KW-1185">Reference proteome</keyword>
<evidence type="ECO:0000256" key="6">
    <source>
        <dbReference type="HAMAP-Rule" id="MF_00357"/>
    </source>
</evidence>
<gene>
    <name evidence="6 9" type="primary">rpoE</name>
    <name evidence="9" type="ORF">GCM10007063_32640</name>
</gene>
<evidence type="ECO:0000256" key="1">
    <source>
        <dbReference type="ARBA" id="ARBA00009828"/>
    </source>
</evidence>
<dbReference type="InterPro" id="IPR029757">
    <property type="entry name" value="RpoE"/>
</dbReference>
<comment type="similarity">
    <text evidence="1 6">Belongs to the RpoE family.</text>
</comment>
<dbReference type="HAMAP" id="MF_00357">
    <property type="entry name" value="RNApol_bact_RpoE"/>
    <property type="match status" value="1"/>
</dbReference>
<keyword evidence="4 6" id="KW-0548">Nucleotidyltransferase</keyword>
<evidence type="ECO:0000259" key="8">
    <source>
        <dbReference type="PROSITE" id="PS51913"/>
    </source>
</evidence>
<comment type="function">
    <text evidence="6">Participates in both the initiation and recycling phases of transcription. In the presence of the delta subunit, RNAP displays an increased specificity of transcription, a decreased affinity for nucleic acids, and an increased efficiency of RNA synthesis because of enhanced recycling.</text>
</comment>
<reference evidence="9" key="1">
    <citation type="journal article" date="2014" name="Int. J. Syst. Evol. Microbiol.">
        <title>Complete genome sequence of Corynebacterium casei LMG S-19264T (=DSM 44701T), isolated from a smear-ripened cheese.</title>
        <authorList>
            <consortium name="US DOE Joint Genome Institute (JGI-PGF)"/>
            <person name="Walter F."/>
            <person name="Albersmeier A."/>
            <person name="Kalinowski J."/>
            <person name="Ruckert C."/>
        </authorList>
    </citation>
    <scope>NUCLEOTIDE SEQUENCE</scope>
    <source>
        <strain evidence="9">JCM 12580</strain>
    </source>
</reference>
<feature type="compositionally biased region" description="Basic residues" evidence="7">
    <location>
        <begin position="99"/>
        <end position="109"/>
    </location>
</feature>
<reference evidence="9" key="2">
    <citation type="submission" date="2020-09" db="EMBL/GenBank/DDBJ databases">
        <authorList>
            <person name="Sun Q."/>
            <person name="Ohkuma M."/>
        </authorList>
    </citation>
    <scope>NUCLEOTIDE SEQUENCE</scope>
    <source>
        <strain evidence="9">JCM 12580</strain>
    </source>
</reference>
<proteinExistence type="inferred from homology"/>
<protein>
    <recommendedName>
        <fullName evidence="6">Probable DNA-directed RNA polymerase subunit delta</fullName>
    </recommendedName>
    <alternativeName>
        <fullName evidence="6">RNAP delta factor</fullName>
    </alternativeName>
</protein>
<dbReference type="Proteomes" id="UP000658382">
    <property type="component" value="Unassembled WGS sequence"/>
</dbReference>
<organism evidence="9 10">
    <name type="scientific">Lentibacillus kapialis</name>
    <dbReference type="NCBI Taxonomy" id="340214"/>
    <lineage>
        <taxon>Bacteria</taxon>
        <taxon>Bacillati</taxon>
        <taxon>Bacillota</taxon>
        <taxon>Bacilli</taxon>
        <taxon>Bacillales</taxon>
        <taxon>Bacillaceae</taxon>
        <taxon>Lentibacillus</taxon>
    </lineage>
</organism>
<dbReference type="InterPro" id="IPR038087">
    <property type="entry name" value="RNAP_delta_N_dom_sf"/>
</dbReference>